<dbReference type="InterPro" id="IPR050319">
    <property type="entry name" value="ABC_transp_ATP-bind"/>
</dbReference>
<dbReference type="InterPro" id="IPR003439">
    <property type="entry name" value="ABC_transporter-like_ATP-bd"/>
</dbReference>
<dbReference type="GO" id="GO:0016887">
    <property type="term" value="F:ATP hydrolysis activity"/>
    <property type="evidence" value="ECO:0007669"/>
    <property type="project" value="InterPro"/>
</dbReference>
<organism evidence="6">
    <name type="scientific">Caldilineaceae bacterium SB0661_bin_32</name>
    <dbReference type="NCBI Taxonomy" id="2605255"/>
    <lineage>
        <taxon>Bacteria</taxon>
        <taxon>Bacillati</taxon>
        <taxon>Chloroflexota</taxon>
        <taxon>Caldilineae</taxon>
        <taxon>Caldilineales</taxon>
        <taxon>Caldilineaceae</taxon>
    </lineage>
</organism>
<dbReference type="EMBL" id="VXMH01000016">
    <property type="protein sequence ID" value="MYC93973.1"/>
    <property type="molecule type" value="Genomic_DNA"/>
</dbReference>
<evidence type="ECO:0000259" key="5">
    <source>
        <dbReference type="PROSITE" id="PS50893"/>
    </source>
</evidence>
<evidence type="ECO:0000256" key="4">
    <source>
        <dbReference type="ARBA" id="ARBA00022840"/>
    </source>
</evidence>
<feature type="domain" description="ABC transporter" evidence="5">
    <location>
        <begin position="7"/>
        <end position="260"/>
    </location>
</feature>
<gene>
    <name evidence="6" type="ORF">F4X14_03295</name>
</gene>
<evidence type="ECO:0000256" key="1">
    <source>
        <dbReference type="ARBA" id="ARBA00005417"/>
    </source>
</evidence>
<dbReference type="PANTHER" id="PTHR43776:SF7">
    <property type="entry name" value="D,D-DIPEPTIDE TRANSPORT ATP-BINDING PROTEIN DDPF-RELATED"/>
    <property type="match status" value="1"/>
</dbReference>
<dbReference type="InterPro" id="IPR027417">
    <property type="entry name" value="P-loop_NTPase"/>
</dbReference>
<dbReference type="PANTHER" id="PTHR43776">
    <property type="entry name" value="TRANSPORT ATP-BINDING PROTEIN"/>
    <property type="match status" value="1"/>
</dbReference>
<protein>
    <submittedName>
        <fullName evidence="6">ATP-binding cassette domain-containing protein</fullName>
    </submittedName>
</protein>
<keyword evidence="4 6" id="KW-0067">ATP-binding</keyword>
<dbReference type="GO" id="GO:0015833">
    <property type="term" value="P:peptide transport"/>
    <property type="evidence" value="ECO:0007669"/>
    <property type="project" value="InterPro"/>
</dbReference>
<evidence type="ECO:0000313" key="6">
    <source>
        <dbReference type="EMBL" id="MYC93973.1"/>
    </source>
</evidence>
<reference evidence="6" key="1">
    <citation type="submission" date="2019-09" db="EMBL/GenBank/DDBJ databases">
        <title>Characterisation of the sponge microbiome using genome-centric metagenomics.</title>
        <authorList>
            <person name="Engelberts J.P."/>
            <person name="Robbins S.J."/>
            <person name="De Goeij J.M."/>
            <person name="Aranda M."/>
            <person name="Bell S.C."/>
            <person name="Webster N.S."/>
        </authorList>
    </citation>
    <scope>NUCLEOTIDE SEQUENCE</scope>
    <source>
        <strain evidence="6">SB0661_bin_32</strain>
    </source>
</reference>
<dbReference type="SUPFAM" id="SSF52540">
    <property type="entry name" value="P-loop containing nucleoside triphosphate hydrolases"/>
    <property type="match status" value="1"/>
</dbReference>
<dbReference type="GO" id="GO:0055085">
    <property type="term" value="P:transmembrane transport"/>
    <property type="evidence" value="ECO:0007669"/>
    <property type="project" value="UniProtKB-ARBA"/>
</dbReference>
<dbReference type="Pfam" id="PF08352">
    <property type="entry name" value="oligo_HPY"/>
    <property type="match status" value="1"/>
</dbReference>
<dbReference type="InterPro" id="IPR013563">
    <property type="entry name" value="Oligopep_ABC_C"/>
</dbReference>
<dbReference type="PROSITE" id="PS00211">
    <property type="entry name" value="ABC_TRANSPORTER_1"/>
    <property type="match status" value="1"/>
</dbReference>
<proteinExistence type="inferred from homology"/>
<dbReference type="PROSITE" id="PS50893">
    <property type="entry name" value="ABC_TRANSPORTER_2"/>
    <property type="match status" value="1"/>
</dbReference>
<dbReference type="NCBIfam" id="TIGR01727">
    <property type="entry name" value="oligo_HPY"/>
    <property type="match status" value="1"/>
</dbReference>
<dbReference type="GO" id="GO:0005524">
    <property type="term" value="F:ATP binding"/>
    <property type="evidence" value="ECO:0007669"/>
    <property type="project" value="UniProtKB-KW"/>
</dbReference>
<keyword evidence="3" id="KW-0547">Nucleotide-binding</keyword>
<dbReference type="Pfam" id="PF00005">
    <property type="entry name" value="ABC_tran"/>
    <property type="match status" value="1"/>
</dbReference>
<keyword evidence="2" id="KW-0813">Transport</keyword>
<evidence type="ECO:0000256" key="2">
    <source>
        <dbReference type="ARBA" id="ARBA00022448"/>
    </source>
</evidence>
<dbReference type="Gene3D" id="3.40.50.300">
    <property type="entry name" value="P-loop containing nucleotide triphosphate hydrolases"/>
    <property type="match status" value="1"/>
</dbReference>
<dbReference type="AlphaFoldDB" id="A0A6B1D3G5"/>
<comment type="caution">
    <text evidence="6">The sequence shown here is derived from an EMBL/GenBank/DDBJ whole genome shotgun (WGS) entry which is preliminary data.</text>
</comment>
<sequence length="346" mass="38556">MPDTPILQVENLSKFFPVQRGLLRRTVGHVKAVNDVTFTVNKGECLGLVGESGCGKTTVARCLLRLVEPDQGRILLHGERQTFDIASASRKEMLDVRRQMQIIFQDPFSSLDPRWRVTDVIAEPLMAQKIGRGEAGRRVLDILPTVGLGPHFADRFPHELSGGERQRVSIARALIVSPPLVVADEPVSALDVSVRSQIINLLLDLQSQMNLTYVFIAHDLSIVKHISHRIAVMYLGRLVELGTTQQVFEECKHPYTKALLASVLVPDPTHREQSYVLEGEVPSPLNPPSGCHFSTRCPFAQEQCSAEEPDLRDMGDGHWVRCHFAEELDLSEEIFAPQFDTPTASN</sequence>
<dbReference type="InterPro" id="IPR017871">
    <property type="entry name" value="ABC_transporter-like_CS"/>
</dbReference>
<name>A0A6B1D3G5_9CHLR</name>
<comment type="similarity">
    <text evidence="1">Belongs to the ABC transporter superfamily.</text>
</comment>
<evidence type="ECO:0000256" key="3">
    <source>
        <dbReference type="ARBA" id="ARBA00022741"/>
    </source>
</evidence>
<dbReference type="SMART" id="SM00382">
    <property type="entry name" value="AAA"/>
    <property type="match status" value="1"/>
</dbReference>
<dbReference type="InterPro" id="IPR003593">
    <property type="entry name" value="AAA+_ATPase"/>
</dbReference>
<dbReference type="FunFam" id="3.40.50.300:FF:000016">
    <property type="entry name" value="Oligopeptide ABC transporter ATP-binding component"/>
    <property type="match status" value="1"/>
</dbReference>
<dbReference type="CDD" id="cd03257">
    <property type="entry name" value="ABC_NikE_OppD_transporters"/>
    <property type="match status" value="1"/>
</dbReference>
<accession>A0A6B1D3G5</accession>